<organism evidence="2 3">
    <name type="scientific">Furculomyces boomerangus</name>
    <dbReference type="NCBI Taxonomy" id="61424"/>
    <lineage>
        <taxon>Eukaryota</taxon>
        <taxon>Fungi</taxon>
        <taxon>Fungi incertae sedis</taxon>
        <taxon>Zoopagomycota</taxon>
        <taxon>Kickxellomycotina</taxon>
        <taxon>Harpellomycetes</taxon>
        <taxon>Harpellales</taxon>
        <taxon>Harpellaceae</taxon>
        <taxon>Furculomyces</taxon>
    </lineage>
</organism>
<dbReference type="STRING" id="61424.A0A2T9Z3C5"/>
<name>A0A2T9Z3C5_9FUNG</name>
<dbReference type="PANTHER" id="PTHR45648">
    <property type="entry name" value="GDSL LIPASE/ACYLHYDROLASE FAMILY PROTEIN (AFU_ORTHOLOGUE AFUA_4G14700)"/>
    <property type="match status" value="1"/>
</dbReference>
<accession>A0A2T9Z3C5</accession>
<dbReference type="InterPro" id="IPR001087">
    <property type="entry name" value="GDSL"/>
</dbReference>
<dbReference type="Gene3D" id="3.40.50.1110">
    <property type="entry name" value="SGNH hydrolase"/>
    <property type="match status" value="1"/>
</dbReference>
<evidence type="ECO:0000256" key="1">
    <source>
        <dbReference type="ARBA" id="ARBA00022801"/>
    </source>
</evidence>
<dbReference type="InterPro" id="IPR051058">
    <property type="entry name" value="GDSL_Est/Lipase"/>
</dbReference>
<evidence type="ECO:0000313" key="2">
    <source>
        <dbReference type="EMBL" id="PVU99044.1"/>
    </source>
</evidence>
<dbReference type="OrthoDB" id="1600564at2759"/>
<reference evidence="2 3" key="1">
    <citation type="journal article" date="2018" name="MBio">
        <title>Comparative Genomics Reveals the Core Gene Toolbox for the Fungus-Insect Symbiosis.</title>
        <authorList>
            <person name="Wang Y."/>
            <person name="Stata M."/>
            <person name="Wang W."/>
            <person name="Stajich J.E."/>
            <person name="White M.M."/>
            <person name="Moncalvo J.M."/>
        </authorList>
    </citation>
    <scope>NUCLEOTIDE SEQUENCE [LARGE SCALE GENOMIC DNA]</scope>
    <source>
        <strain evidence="2 3">AUS-77-4</strain>
    </source>
</reference>
<dbReference type="InterPro" id="IPR036514">
    <property type="entry name" value="SGNH_hydro_sf"/>
</dbReference>
<dbReference type="Pfam" id="PF00657">
    <property type="entry name" value="Lipase_GDSL"/>
    <property type="match status" value="1"/>
</dbReference>
<dbReference type="AlphaFoldDB" id="A0A2T9Z3C5"/>
<dbReference type="Proteomes" id="UP000245699">
    <property type="component" value="Unassembled WGS sequence"/>
</dbReference>
<keyword evidence="1" id="KW-0378">Hydrolase</keyword>
<dbReference type="SUPFAM" id="SSF52266">
    <property type="entry name" value="SGNH hydrolase"/>
    <property type="match status" value="1"/>
</dbReference>
<evidence type="ECO:0008006" key="4">
    <source>
        <dbReference type="Google" id="ProtNLM"/>
    </source>
</evidence>
<evidence type="ECO:0000313" key="3">
    <source>
        <dbReference type="Proteomes" id="UP000245699"/>
    </source>
</evidence>
<sequence length="304" mass="33808">MSLKSVERIVVFGDSNVDGGNIFLLSGKSFPSPPYWKGRFTNGHTWVESMAQVLGISIDNYAYGGATIDNSLVAGKIRLGDGSKKTIPGVKQQILKYLKLYPQSGNKIPAEKTLFIIHVGSSDLSSLIIPEFYKVKDKLSPEAFSTRLSECIMTLHEHAHAKNIVVLNQFPHESLPYIIQMQSTKVTQTSRRITREFNSYLRKLINRISIEYPKLNIIQHDTNKLLRNVISDPGIYGLDEDIIVPAVDTNVKNNNGGVVVVGMGTSNKLWFDDSHMGVRMHMILAADIIKTISLHILANPSNFG</sequence>
<dbReference type="EMBL" id="MBFT01000055">
    <property type="protein sequence ID" value="PVU99044.1"/>
    <property type="molecule type" value="Genomic_DNA"/>
</dbReference>
<dbReference type="GO" id="GO:0016788">
    <property type="term" value="F:hydrolase activity, acting on ester bonds"/>
    <property type="evidence" value="ECO:0007669"/>
    <property type="project" value="InterPro"/>
</dbReference>
<proteinExistence type="predicted"/>
<dbReference type="PANTHER" id="PTHR45648:SF22">
    <property type="entry name" value="GDSL LIPASE_ACYLHYDROLASE FAMILY PROTEIN (AFU_ORTHOLOGUE AFUA_4G14700)"/>
    <property type="match status" value="1"/>
</dbReference>
<protein>
    <recommendedName>
        <fullName evidence="4">SGNH hydrolase-type esterase domain-containing protein</fullName>
    </recommendedName>
</protein>
<comment type="caution">
    <text evidence="2">The sequence shown here is derived from an EMBL/GenBank/DDBJ whole genome shotgun (WGS) entry which is preliminary data.</text>
</comment>
<keyword evidence="3" id="KW-1185">Reference proteome</keyword>
<dbReference type="CDD" id="cd01846">
    <property type="entry name" value="fatty_acyltransferase_like"/>
    <property type="match status" value="1"/>
</dbReference>
<gene>
    <name evidence="2" type="ORF">BB559_001050</name>
</gene>